<feature type="compositionally biased region" description="Pro residues" evidence="2">
    <location>
        <begin position="387"/>
        <end position="405"/>
    </location>
</feature>
<evidence type="ECO:0000313" key="3">
    <source>
        <dbReference type="Proteomes" id="UP000095280"/>
    </source>
</evidence>
<name>A0A1I8FFQ4_9PLAT</name>
<feature type="region of interest" description="Disordered" evidence="2">
    <location>
        <begin position="802"/>
        <end position="829"/>
    </location>
</feature>
<protein>
    <submittedName>
        <fullName evidence="4">Coiled-coil domain-containing protein 6</fullName>
    </submittedName>
</protein>
<evidence type="ECO:0000256" key="2">
    <source>
        <dbReference type="SAM" id="MobiDB-lite"/>
    </source>
</evidence>
<dbReference type="Pfam" id="PF09755">
    <property type="entry name" value="DUF2046"/>
    <property type="match status" value="2"/>
</dbReference>
<feature type="region of interest" description="Disordered" evidence="2">
    <location>
        <begin position="486"/>
        <end position="505"/>
    </location>
</feature>
<sequence>MGMESLRRRIDSLLQEKRVLRMEVETLKLRVKALQQENLELRRNSVSIQAKAEQEEEYITNTMLKKIQNLQKEKEPWPRATSRRRSISLTISPGALFRLKQEKVDLEMELERANRRPRPRWTSFARRRCHFENALEQEQESLVNRLWKRMEKLEAEKKSLQRRLEGSLAAAAVAAATSSGEGPETSRRSRQSSSTSDMQVECSLTDPEAMASHINQLKSDLENLRQQLDQSQAEHQLKMSKLEQEERCLVQENTRLKRRLQTESDKRDRLTRNLSESDAGSDMELPATRAAGAAAPLSGMPPANHRWRGLPLRRAPWRRRRRHLRLRHLPQNHPSTSSSSAATTAAPLQQAHWPCLVVKPPIGQNSPIRKARENSAEATLRQLASEEPPPARRAPSMPPPPPPPAEVFSRQSADIEARCRSLEQQLEALRLEILSSKSDGASKAQQRCQRRRRGRSRSGRNRLASWPAGRAPRHNLPANLQTVLGCSKPSQPLRPLRRAPAAKRRLDRRRRLRLAQTPLASAAAAVTLSSDRLRACELLHEMHRELLELTRRYAELARRIRDVGDCENDGGRRRRVGGDKRGSGGPAVPQAGATCPASAGTRSGPLSTVSTAQRVGHDCLIIVENVGVDKHRYKAKSAQIAQLSRCGSRLEAAEAAAATAAVSPASLTPPPPTTVVAAAKENRRPTLLDAPSLWVACGASSAAAARTSESCSDLPGPVRGVSTDSGGHQLGLYLPNFLAKPSLYQQQSLPNSPPQLPPVRRAHALCSSGKRVRVRLELRRAWPPGALLRACCSADLAPGLSAVDGRTPPSRSTRLARGKESLPSDLKSPSGGACIFAGSARLDAAKYRVAQINHRAVPARLIGEARRFGARPPHWRESSPGIYSGQRLRDSPALQRPVPDTTSLSGASAVSRLAMATSPPAAVQICWPTCEGAPGRAGSFEFLTRQIQTIVTDTRSEPVVTEQIEPCHCDHQDPTIASWPPYSSAGTASANPRRQPDGGRRLPGQSWLFASRDLVRLRDGARPGENILDGGALLTLLRCWTAATWPLARWSAVHTRRICWGPDLAHPRRSLPQATPRMQPGPIANNTPGHHLPRPPRFASRRSRRLRVGPDEPFQPGRSPRIGEHTCSLLAELGYSEAEIRQLLAEGRAVQCSTDGSPSGGFDNLSFFQSAVF</sequence>
<feature type="region of interest" description="Disordered" evidence="2">
    <location>
        <begin position="567"/>
        <end position="603"/>
    </location>
</feature>
<dbReference type="AlphaFoldDB" id="A0A1I8FFQ4"/>
<feature type="region of interest" description="Disordered" evidence="2">
    <location>
        <begin position="359"/>
        <end position="410"/>
    </location>
</feature>
<feature type="compositionally biased region" description="Basic residues" evidence="2">
    <location>
        <begin position="448"/>
        <end position="460"/>
    </location>
</feature>
<feature type="region of interest" description="Disordered" evidence="2">
    <location>
        <begin position="872"/>
        <end position="904"/>
    </location>
</feature>
<keyword evidence="1" id="KW-0175">Coiled coil</keyword>
<dbReference type="WBParaSite" id="maker-unitig_32201-snap-gene-0.2-mRNA-1">
    <property type="protein sequence ID" value="maker-unitig_32201-snap-gene-0.2-mRNA-1"/>
    <property type="gene ID" value="maker-unitig_32201-snap-gene-0.2"/>
</dbReference>
<feature type="coiled-coil region" evidence="1">
    <location>
        <begin position="143"/>
        <end position="170"/>
    </location>
</feature>
<feature type="region of interest" description="Disordered" evidence="2">
    <location>
        <begin position="978"/>
        <end position="1003"/>
    </location>
</feature>
<proteinExistence type="predicted"/>
<feature type="compositionally biased region" description="Basic residues" evidence="2">
    <location>
        <begin position="1091"/>
        <end position="1107"/>
    </location>
</feature>
<feature type="compositionally biased region" description="Basic residues" evidence="2">
    <location>
        <begin position="495"/>
        <end position="505"/>
    </location>
</feature>
<feature type="region of interest" description="Disordered" evidence="2">
    <location>
        <begin position="259"/>
        <end position="285"/>
    </location>
</feature>
<accession>A0A1I8FFQ4</accession>
<dbReference type="PANTHER" id="PTHR15276:SF0">
    <property type="entry name" value="COILED-COIL DOMAIN-CONTAINING PROTEIN 6"/>
    <property type="match status" value="1"/>
</dbReference>
<feature type="region of interest" description="Disordered" evidence="2">
    <location>
        <begin position="438"/>
        <end position="475"/>
    </location>
</feature>
<dbReference type="InterPro" id="IPR019152">
    <property type="entry name" value="DUF2046"/>
</dbReference>
<evidence type="ECO:0000256" key="1">
    <source>
        <dbReference type="SAM" id="Coils"/>
    </source>
</evidence>
<organism evidence="3 4">
    <name type="scientific">Macrostomum lignano</name>
    <dbReference type="NCBI Taxonomy" id="282301"/>
    <lineage>
        <taxon>Eukaryota</taxon>
        <taxon>Metazoa</taxon>
        <taxon>Spiralia</taxon>
        <taxon>Lophotrochozoa</taxon>
        <taxon>Platyhelminthes</taxon>
        <taxon>Rhabditophora</taxon>
        <taxon>Macrostomorpha</taxon>
        <taxon>Macrostomida</taxon>
        <taxon>Macrostomidae</taxon>
        <taxon>Macrostomum</taxon>
    </lineage>
</organism>
<feature type="compositionally biased region" description="Low complexity" evidence="2">
    <location>
        <begin position="335"/>
        <end position="346"/>
    </location>
</feature>
<feature type="region of interest" description="Disordered" evidence="2">
    <location>
        <begin position="174"/>
        <end position="202"/>
    </location>
</feature>
<dbReference type="Proteomes" id="UP000095280">
    <property type="component" value="Unplaced"/>
</dbReference>
<reference evidence="4" key="1">
    <citation type="submission" date="2016-11" db="UniProtKB">
        <authorList>
            <consortium name="WormBaseParasite"/>
        </authorList>
    </citation>
    <scope>IDENTIFICATION</scope>
</reference>
<dbReference type="PANTHER" id="PTHR15276">
    <property type="entry name" value="H4 D10S170 PROTEIN-RELATED"/>
    <property type="match status" value="1"/>
</dbReference>
<feature type="region of interest" description="Disordered" evidence="2">
    <location>
        <begin position="326"/>
        <end position="347"/>
    </location>
</feature>
<feature type="compositionally biased region" description="Basic and acidic residues" evidence="2">
    <location>
        <begin position="260"/>
        <end position="271"/>
    </location>
</feature>
<feature type="coiled-coil region" evidence="1">
    <location>
        <begin position="3"/>
        <end position="56"/>
    </location>
</feature>
<evidence type="ECO:0000313" key="4">
    <source>
        <dbReference type="WBParaSite" id="maker-unitig_32201-snap-gene-0.2-mRNA-1"/>
    </source>
</evidence>
<feature type="region of interest" description="Disordered" evidence="2">
    <location>
        <begin position="1070"/>
        <end position="1121"/>
    </location>
</feature>
<keyword evidence="3" id="KW-1185">Reference proteome</keyword>